<evidence type="ECO:0000313" key="2">
    <source>
        <dbReference type="EMBL" id="SHF72281.1"/>
    </source>
</evidence>
<gene>
    <name evidence="2" type="ORF">SAMN02746089_02445</name>
</gene>
<dbReference type="InterPro" id="IPR013445">
    <property type="entry name" value="CDP_4_6_deHydtase"/>
</dbReference>
<dbReference type="Proteomes" id="UP000184088">
    <property type="component" value="Unassembled WGS sequence"/>
</dbReference>
<evidence type="ECO:0000259" key="1">
    <source>
        <dbReference type="Pfam" id="PF16363"/>
    </source>
</evidence>
<feature type="domain" description="NAD(P)-binding" evidence="1">
    <location>
        <begin position="18"/>
        <end position="327"/>
    </location>
</feature>
<protein>
    <submittedName>
        <fullName evidence="2">CDP-glucose 4,6-dehydratase</fullName>
    </submittedName>
</protein>
<keyword evidence="3" id="KW-1185">Reference proteome</keyword>
<name>A0A1M5DZN6_9THEO</name>
<dbReference type="InterPro" id="IPR016040">
    <property type="entry name" value="NAD(P)-bd_dom"/>
</dbReference>
<dbReference type="PANTHER" id="PTHR43000">
    <property type="entry name" value="DTDP-D-GLUCOSE 4,6-DEHYDRATASE-RELATED"/>
    <property type="match status" value="1"/>
</dbReference>
<sequence>MMKVINTALNIYKNKRILITGHTGFKGSWLALWLYELGAEVLGYSLEPPTNPNLFSTIKLDKKIHHVIGDIRDEEKLTKIFQDFKPEIVFHMAAQPLVRLSYKEPKLTYETNIMGTVNVYEAIKKTDSVKVVITITSDKCYENKEWIYGYRENDPMGGYDPYSSSKGCVELITSAYRNSYFNNSGVAIASVRAGNVIGGGDWAEDRLIPDCIRSLSKNEIILIRNPEAIRPWQHVLEPLSGYLWLGVLMLKDKNKFNSGWNFGPNDSDIITVEEMVKLSIKYWGSGEYKIDSSIHPHEAKLLKLDTSKAFMKLKWKPVYDIYTAIEKTINWYKAYYNNEKDMLSYTVNQINEYIESAKRKKLLWSEG</sequence>
<dbReference type="EMBL" id="FQVH01000040">
    <property type="protein sequence ID" value="SHF72281.1"/>
    <property type="molecule type" value="Genomic_DNA"/>
</dbReference>
<evidence type="ECO:0000313" key="3">
    <source>
        <dbReference type="Proteomes" id="UP000184088"/>
    </source>
</evidence>
<dbReference type="CDD" id="cd05252">
    <property type="entry name" value="CDP_GD_SDR_e"/>
    <property type="match status" value="1"/>
</dbReference>
<dbReference type="Gene3D" id="3.40.50.720">
    <property type="entry name" value="NAD(P)-binding Rossmann-like Domain"/>
    <property type="match status" value="1"/>
</dbReference>
<dbReference type="AlphaFoldDB" id="A0A1M5DZN6"/>
<organism evidence="2 3">
    <name type="scientific">Caldanaerobius fijiensis DSM 17918</name>
    <dbReference type="NCBI Taxonomy" id="1121256"/>
    <lineage>
        <taxon>Bacteria</taxon>
        <taxon>Bacillati</taxon>
        <taxon>Bacillota</taxon>
        <taxon>Clostridia</taxon>
        <taxon>Thermoanaerobacterales</taxon>
        <taxon>Thermoanaerobacteraceae</taxon>
        <taxon>Caldanaerobius</taxon>
    </lineage>
</organism>
<dbReference type="NCBIfam" id="TIGR02622">
    <property type="entry name" value="CDP_4_6_dhtase"/>
    <property type="match status" value="1"/>
</dbReference>
<reference evidence="2 3" key="1">
    <citation type="submission" date="2016-11" db="EMBL/GenBank/DDBJ databases">
        <authorList>
            <person name="Jaros S."/>
            <person name="Januszkiewicz K."/>
            <person name="Wedrychowicz H."/>
        </authorList>
    </citation>
    <scope>NUCLEOTIDE SEQUENCE [LARGE SCALE GENOMIC DNA]</scope>
    <source>
        <strain evidence="2 3">DSM 17918</strain>
    </source>
</reference>
<dbReference type="STRING" id="1121256.SAMN02746089_02445"/>
<dbReference type="Pfam" id="PF16363">
    <property type="entry name" value="GDP_Man_Dehyd"/>
    <property type="match status" value="1"/>
</dbReference>
<dbReference type="InterPro" id="IPR036291">
    <property type="entry name" value="NAD(P)-bd_dom_sf"/>
</dbReference>
<proteinExistence type="predicted"/>
<dbReference type="Gene3D" id="3.90.25.10">
    <property type="entry name" value="UDP-galactose 4-epimerase, domain 1"/>
    <property type="match status" value="1"/>
</dbReference>
<dbReference type="SUPFAM" id="SSF51735">
    <property type="entry name" value="NAD(P)-binding Rossmann-fold domains"/>
    <property type="match status" value="1"/>
</dbReference>
<accession>A0A1M5DZN6</accession>